<feature type="domain" description="FAD-binding FR-type" evidence="10">
    <location>
        <begin position="36"/>
        <end position="138"/>
    </location>
</feature>
<organism evidence="11 12">
    <name type="scientific">Aeromicrobium marinum DSM 15272</name>
    <dbReference type="NCBI Taxonomy" id="585531"/>
    <lineage>
        <taxon>Bacteria</taxon>
        <taxon>Bacillati</taxon>
        <taxon>Actinomycetota</taxon>
        <taxon>Actinomycetes</taxon>
        <taxon>Propionibacteriales</taxon>
        <taxon>Nocardioidaceae</taxon>
        <taxon>Aeromicrobium</taxon>
    </lineage>
</organism>
<name>E2S833_9ACTN</name>
<evidence type="ECO:0000259" key="10">
    <source>
        <dbReference type="PROSITE" id="PS51384"/>
    </source>
</evidence>
<dbReference type="PROSITE" id="PS00197">
    <property type="entry name" value="2FE2S_FER_1"/>
    <property type="match status" value="1"/>
</dbReference>
<dbReference type="InterPro" id="IPR008333">
    <property type="entry name" value="Cbr1-like_FAD-bd_dom"/>
</dbReference>
<dbReference type="PRINTS" id="PR00409">
    <property type="entry name" value="PHDIOXRDTASE"/>
</dbReference>
<dbReference type="STRING" id="585531.HMPREF0063_10190"/>
<evidence type="ECO:0000256" key="7">
    <source>
        <dbReference type="ARBA" id="ARBA00023004"/>
    </source>
</evidence>
<dbReference type="eggNOG" id="COG1018">
    <property type="taxonomic scope" value="Bacteria"/>
</dbReference>
<keyword evidence="7" id="KW-0408">Iron</keyword>
<evidence type="ECO:0000256" key="3">
    <source>
        <dbReference type="ARBA" id="ARBA00022714"/>
    </source>
</evidence>
<dbReference type="CDD" id="cd06214">
    <property type="entry name" value="PA_degradation_oxidoreductase_like"/>
    <property type="match status" value="1"/>
</dbReference>
<dbReference type="PROSITE" id="PS51085">
    <property type="entry name" value="2FE2S_FER_2"/>
    <property type="match status" value="1"/>
</dbReference>
<protein>
    <submittedName>
        <fullName evidence="11">2Fe-2S iron-sulfur cluster binding domain protein</fullName>
    </submittedName>
</protein>
<dbReference type="PANTHER" id="PTHR47354">
    <property type="entry name" value="NADH OXIDOREDUCTASE HCR"/>
    <property type="match status" value="1"/>
</dbReference>
<evidence type="ECO:0000256" key="1">
    <source>
        <dbReference type="ARBA" id="ARBA00001974"/>
    </source>
</evidence>
<dbReference type="Pfam" id="PF00175">
    <property type="entry name" value="NAD_binding_1"/>
    <property type="match status" value="1"/>
</dbReference>
<dbReference type="InterPro" id="IPR036010">
    <property type="entry name" value="2Fe-2S_ferredoxin-like_sf"/>
</dbReference>
<dbReference type="Pfam" id="PF00970">
    <property type="entry name" value="FAD_binding_6"/>
    <property type="match status" value="1"/>
</dbReference>
<dbReference type="Gene3D" id="2.40.30.10">
    <property type="entry name" value="Translation factors"/>
    <property type="match status" value="1"/>
</dbReference>
<proteinExistence type="predicted"/>
<dbReference type="Proteomes" id="UP000003111">
    <property type="component" value="Unassembled WGS sequence"/>
</dbReference>
<dbReference type="PANTHER" id="PTHR47354:SF8">
    <property type="entry name" value="1,2-PHENYLACETYL-COA EPOXIDASE, SUBUNIT E"/>
    <property type="match status" value="1"/>
</dbReference>
<keyword evidence="8" id="KW-0411">Iron-sulfur</keyword>
<dbReference type="GO" id="GO:0051537">
    <property type="term" value="F:2 iron, 2 sulfur cluster binding"/>
    <property type="evidence" value="ECO:0007669"/>
    <property type="project" value="UniProtKB-KW"/>
</dbReference>
<dbReference type="GO" id="GO:0016491">
    <property type="term" value="F:oxidoreductase activity"/>
    <property type="evidence" value="ECO:0007669"/>
    <property type="project" value="UniProtKB-KW"/>
</dbReference>
<gene>
    <name evidence="11" type="ORF">HMPREF0063_10190</name>
</gene>
<keyword evidence="2" id="KW-0285">Flavoprotein</keyword>
<keyword evidence="3" id="KW-0001">2Fe-2S</keyword>
<dbReference type="InterPro" id="IPR001041">
    <property type="entry name" value="2Fe-2S_ferredoxin-type"/>
</dbReference>
<reference evidence="11" key="1">
    <citation type="submission" date="2010-08" db="EMBL/GenBank/DDBJ databases">
        <authorList>
            <person name="Muzny D."/>
            <person name="Qin X."/>
            <person name="Buhay C."/>
            <person name="Dugan-Rocha S."/>
            <person name="Ding Y."/>
            <person name="Chen G."/>
            <person name="Hawes A."/>
            <person name="Holder M."/>
            <person name="Jhangiani S."/>
            <person name="Johnson A."/>
            <person name="Khan Z."/>
            <person name="Li Z."/>
            <person name="Liu W."/>
            <person name="Liu X."/>
            <person name="Perez L."/>
            <person name="Shen H."/>
            <person name="Wang Q."/>
            <person name="Watt J."/>
            <person name="Xi L."/>
            <person name="Xin Y."/>
            <person name="Zhou J."/>
            <person name="Deng J."/>
            <person name="Jiang H."/>
            <person name="Liu Y."/>
            <person name="Qu J."/>
            <person name="Song X.-Z."/>
            <person name="Zhang L."/>
            <person name="Villasana D."/>
            <person name="Johnson A."/>
            <person name="Liu J."/>
            <person name="Liyanage D."/>
            <person name="Lorensuhewa L."/>
            <person name="Robinson T."/>
            <person name="Song A."/>
            <person name="Song B.-B."/>
            <person name="Dinh H."/>
            <person name="Thornton R."/>
            <person name="Coyle M."/>
            <person name="Francisco L."/>
            <person name="Jackson L."/>
            <person name="Javaid M."/>
            <person name="Korchina V."/>
            <person name="Kovar C."/>
            <person name="Mata R."/>
            <person name="Mathew T."/>
            <person name="Ngo R."/>
            <person name="Nguyen L."/>
            <person name="Nguyen N."/>
            <person name="Okwuonu G."/>
            <person name="Ongeri F."/>
            <person name="Pham C."/>
            <person name="Simmons D."/>
            <person name="Wilczek-Boney K."/>
            <person name="Hale W."/>
            <person name="Jakkamsetti A."/>
            <person name="Pham P."/>
            <person name="Ruth R."/>
            <person name="San Lucas F."/>
            <person name="Warren J."/>
            <person name="Zhang J."/>
            <person name="Zhao Z."/>
            <person name="Zhou C."/>
            <person name="Zhu D."/>
            <person name="Lee S."/>
            <person name="Bess C."/>
            <person name="Blankenburg K."/>
            <person name="Forbes L."/>
            <person name="Fu Q."/>
            <person name="Gubbala S."/>
            <person name="Hirani K."/>
            <person name="Jayaseelan J.C."/>
            <person name="Lara F."/>
            <person name="Munidasa M."/>
            <person name="Palculict T."/>
            <person name="Patil S."/>
            <person name="Pu L.-L."/>
            <person name="Saada N."/>
            <person name="Tang L."/>
            <person name="Weissenberger G."/>
            <person name="Zhu Y."/>
            <person name="Hemphill L."/>
            <person name="Shang Y."/>
            <person name="Youmans B."/>
            <person name="Ayvaz T."/>
            <person name="Ross M."/>
            <person name="Santibanez J."/>
            <person name="Aqrawi P."/>
            <person name="Gross S."/>
            <person name="Joshi V."/>
            <person name="Fowler G."/>
            <person name="Nazareth L."/>
            <person name="Reid J."/>
            <person name="Worley K."/>
            <person name="Petrosino J."/>
            <person name="Highlander S."/>
            <person name="Gibbs R."/>
        </authorList>
    </citation>
    <scope>NUCLEOTIDE SEQUENCE [LARGE SCALE GENOMIC DNA]</scope>
    <source>
        <strain evidence="11">DSM 15272</strain>
    </source>
</reference>
<dbReference type="GO" id="GO:0050660">
    <property type="term" value="F:flavin adenine dinucleotide binding"/>
    <property type="evidence" value="ECO:0007669"/>
    <property type="project" value="TreeGrafter"/>
</dbReference>
<feature type="domain" description="2Fe-2S ferredoxin-type" evidence="9">
    <location>
        <begin position="282"/>
        <end position="371"/>
    </location>
</feature>
<keyword evidence="6" id="KW-0560">Oxidoreductase</keyword>
<dbReference type="EMBL" id="ACLF03000001">
    <property type="protein sequence ID" value="EFQ84849.1"/>
    <property type="molecule type" value="Genomic_DNA"/>
</dbReference>
<evidence type="ECO:0000256" key="4">
    <source>
        <dbReference type="ARBA" id="ARBA00022723"/>
    </source>
</evidence>
<evidence type="ECO:0000259" key="9">
    <source>
        <dbReference type="PROSITE" id="PS51085"/>
    </source>
</evidence>
<evidence type="ECO:0000313" key="11">
    <source>
        <dbReference type="EMBL" id="EFQ84849.1"/>
    </source>
</evidence>
<dbReference type="InterPro" id="IPR017938">
    <property type="entry name" value="Riboflavin_synthase-like_b-brl"/>
</dbReference>
<sequence>MVSATGLIGSGVREGARLLASIAPGPRTSPRSAAAPRRITWEVTDVRPLTGSSAALTLHPADGREVTFRPGQHVTLDLPVGGTTLTRSYSLCGPPGEGAITIGAKRTADGRGSAWLLDEARPGTRVRSSVPSGTFVPRDLDHRFLLVAAGSGITPVLGIARTVLAGGTGRVVLLRADTTAAEVMFAEDVAQLQAEHPDRLEVVSRYDDTDGLPHPDIWAELLRDRVDADELFVCGPPAFLAVIESAAERLGLGPDRFRTERFSVATSSAAPPPGAVVAGPPVEALVEVGGHHSRVSWSRDRVLLDPLIDAGLDIPYVCREGHCGGCLFTLVSGEVTLLEGHSLDGVDLAAGRRLACQSLPVSDSITARFTD</sequence>
<dbReference type="InterPro" id="IPR006058">
    <property type="entry name" value="2Fe2S_fd_BS"/>
</dbReference>
<keyword evidence="5" id="KW-0274">FAD</keyword>
<dbReference type="InterPro" id="IPR050415">
    <property type="entry name" value="MRET"/>
</dbReference>
<dbReference type="InterPro" id="IPR001433">
    <property type="entry name" value="OxRdtase_FAD/NAD-bd"/>
</dbReference>
<accession>E2S833</accession>
<dbReference type="InterPro" id="IPR039261">
    <property type="entry name" value="FNR_nucleotide-bd"/>
</dbReference>
<keyword evidence="12" id="KW-1185">Reference proteome</keyword>
<dbReference type="HOGENOM" id="CLU_003827_14_1_11"/>
<evidence type="ECO:0000256" key="6">
    <source>
        <dbReference type="ARBA" id="ARBA00023002"/>
    </source>
</evidence>
<dbReference type="Gene3D" id="3.10.20.30">
    <property type="match status" value="1"/>
</dbReference>
<dbReference type="Pfam" id="PF00111">
    <property type="entry name" value="Fer2"/>
    <property type="match status" value="1"/>
</dbReference>
<comment type="cofactor">
    <cofactor evidence="1">
        <name>FAD</name>
        <dbReference type="ChEBI" id="CHEBI:57692"/>
    </cofactor>
</comment>
<dbReference type="SUPFAM" id="SSF54292">
    <property type="entry name" value="2Fe-2S ferredoxin-like"/>
    <property type="match status" value="1"/>
</dbReference>
<evidence type="ECO:0000256" key="2">
    <source>
        <dbReference type="ARBA" id="ARBA00022630"/>
    </source>
</evidence>
<evidence type="ECO:0000313" key="12">
    <source>
        <dbReference type="Proteomes" id="UP000003111"/>
    </source>
</evidence>
<dbReference type="SUPFAM" id="SSF52343">
    <property type="entry name" value="Ferredoxin reductase-like, C-terminal NADP-linked domain"/>
    <property type="match status" value="1"/>
</dbReference>
<evidence type="ECO:0000256" key="8">
    <source>
        <dbReference type="ARBA" id="ARBA00023014"/>
    </source>
</evidence>
<dbReference type="GO" id="GO:0046872">
    <property type="term" value="F:metal ion binding"/>
    <property type="evidence" value="ECO:0007669"/>
    <property type="project" value="UniProtKB-KW"/>
</dbReference>
<dbReference type="SUPFAM" id="SSF63380">
    <property type="entry name" value="Riboflavin synthase domain-like"/>
    <property type="match status" value="1"/>
</dbReference>
<keyword evidence="4" id="KW-0479">Metal-binding</keyword>
<dbReference type="AlphaFoldDB" id="E2S833"/>
<comment type="caution">
    <text evidence="11">The sequence shown here is derived from an EMBL/GenBank/DDBJ whole genome shotgun (WGS) entry which is preliminary data.</text>
</comment>
<dbReference type="CDD" id="cd00207">
    <property type="entry name" value="fer2"/>
    <property type="match status" value="1"/>
</dbReference>
<dbReference type="InterPro" id="IPR017927">
    <property type="entry name" value="FAD-bd_FR_type"/>
</dbReference>
<dbReference type="PROSITE" id="PS51384">
    <property type="entry name" value="FAD_FR"/>
    <property type="match status" value="1"/>
</dbReference>
<dbReference type="InterPro" id="IPR012675">
    <property type="entry name" value="Beta-grasp_dom_sf"/>
</dbReference>
<evidence type="ECO:0000256" key="5">
    <source>
        <dbReference type="ARBA" id="ARBA00022827"/>
    </source>
</evidence>
<dbReference type="Gene3D" id="3.40.50.80">
    <property type="entry name" value="Nucleotide-binding domain of ferredoxin-NADP reductase (FNR) module"/>
    <property type="match status" value="1"/>
</dbReference>